<feature type="transmembrane region" description="Helical" evidence="8">
    <location>
        <begin position="35"/>
        <end position="54"/>
    </location>
</feature>
<comment type="subcellular location">
    <subcellularLocation>
        <location evidence="1">Membrane</location>
        <topology evidence="1">Multi-pass membrane protein</topology>
    </subcellularLocation>
</comment>
<feature type="region of interest" description="Disordered" evidence="7">
    <location>
        <begin position="1"/>
        <end position="25"/>
    </location>
</feature>
<evidence type="ECO:0000259" key="9">
    <source>
        <dbReference type="Pfam" id="PF01545"/>
    </source>
</evidence>
<dbReference type="InterPro" id="IPR045316">
    <property type="entry name" value="Msc2-like"/>
</dbReference>
<evidence type="ECO:0000256" key="3">
    <source>
        <dbReference type="ARBA" id="ARBA00022692"/>
    </source>
</evidence>
<dbReference type="GO" id="GO:0005385">
    <property type="term" value="F:zinc ion transmembrane transporter activity"/>
    <property type="evidence" value="ECO:0007669"/>
    <property type="project" value="InterPro"/>
</dbReference>
<feature type="domain" description="Cation efflux protein transmembrane" evidence="9">
    <location>
        <begin position="34"/>
        <end position="249"/>
    </location>
</feature>
<feature type="transmembrane region" description="Helical" evidence="8">
    <location>
        <begin position="134"/>
        <end position="155"/>
    </location>
</feature>
<sequence>MHAESLCLTPSPPSPRTHSHRFDTGNPLAEKNTTLAVWLTLTMMVLEIGGGYYFHSMALLADGWHMSSHALALGLSVGAYVAARRLAGDRRFAFGTWKLEVLAGYTSAILLLFVAGWMAVQSLDRLRAPLAIDYAQAIALAGLGLAVNLACAWLLRGGHHHHHGHEHGHDHGHHPAGHAHDHAPEDLNLRAAYLHVVADAATSVLAILALLGGMLWGAAWLDPAIGLVGAVLVAAWALGLLRDSSRVLLDAEMDAPVVQEIRDVLAAAPQPVVLTDLHVWRVGKGLYACIVALEARDGVTPDAIRQQLAIHEELVHITVEINPAQPAPRPVEAERPAQPLHRPAAP</sequence>
<keyword evidence="3 8" id="KW-0812">Transmembrane</keyword>
<dbReference type="PANTHER" id="PTHR45755">
    <property type="match status" value="1"/>
</dbReference>
<evidence type="ECO:0000313" key="10">
    <source>
        <dbReference type="EMBL" id="MDH0363741.1"/>
    </source>
</evidence>
<evidence type="ECO:0000256" key="5">
    <source>
        <dbReference type="ARBA" id="ARBA00023065"/>
    </source>
</evidence>
<evidence type="ECO:0000256" key="7">
    <source>
        <dbReference type="SAM" id="MobiDB-lite"/>
    </source>
</evidence>
<keyword evidence="2" id="KW-0813">Transport</keyword>
<accession>A0AA42HVI9</accession>
<evidence type="ECO:0000256" key="2">
    <source>
        <dbReference type="ARBA" id="ARBA00022448"/>
    </source>
</evidence>
<protein>
    <submittedName>
        <fullName evidence="10">CDF family Co(II)/Ni(II) efflux transporter DmeF</fullName>
    </submittedName>
</protein>
<gene>
    <name evidence="10" type="primary">dmeF</name>
    <name evidence="10" type="ORF">N7330_11860</name>
</gene>
<organism evidence="10 11">
    <name type="scientific">Comamonas aquatica</name>
    <dbReference type="NCBI Taxonomy" id="225991"/>
    <lineage>
        <taxon>Bacteria</taxon>
        <taxon>Pseudomonadati</taxon>
        <taxon>Pseudomonadota</taxon>
        <taxon>Betaproteobacteria</taxon>
        <taxon>Burkholderiales</taxon>
        <taxon>Comamonadaceae</taxon>
        <taxon>Comamonas</taxon>
    </lineage>
</organism>
<dbReference type="PANTHER" id="PTHR45755:SF4">
    <property type="entry name" value="ZINC TRANSPORTER 7"/>
    <property type="match status" value="1"/>
</dbReference>
<keyword evidence="6 8" id="KW-0472">Membrane</keyword>
<dbReference type="AlphaFoldDB" id="A0AA42HVI9"/>
<evidence type="ECO:0000256" key="6">
    <source>
        <dbReference type="ARBA" id="ARBA00023136"/>
    </source>
</evidence>
<dbReference type="InterPro" id="IPR058533">
    <property type="entry name" value="Cation_efflux_TM"/>
</dbReference>
<keyword evidence="4 8" id="KW-1133">Transmembrane helix</keyword>
<name>A0AA42HVI9_9BURK</name>
<dbReference type="Gene3D" id="1.20.1510.10">
    <property type="entry name" value="Cation efflux protein transmembrane domain"/>
    <property type="match status" value="1"/>
</dbReference>
<evidence type="ECO:0000256" key="8">
    <source>
        <dbReference type="SAM" id="Phobius"/>
    </source>
</evidence>
<feature type="transmembrane region" description="Helical" evidence="8">
    <location>
        <begin position="224"/>
        <end position="241"/>
    </location>
</feature>
<keyword evidence="5" id="KW-0406">Ion transport</keyword>
<dbReference type="GO" id="GO:0006882">
    <property type="term" value="P:intracellular zinc ion homeostasis"/>
    <property type="evidence" value="ECO:0007669"/>
    <property type="project" value="InterPro"/>
</dbReference>
<evidence type="ECO:0000256" key="1">
    <source>
        <dbReference type="ARBA" id="ARBA00004141"/>
    </source>
</evidence>
<comment type="caution">
    <text evidence="10">The sequence shown here is derived from an EMBL/GenBank/DDBJ whole genome shotgun (WGS) entry which is preliminary data.</text>
</comment>
<feature type="region of interest" description="Disordered" evidence="7">
    <location>
        <begin position="325"/>
        <end position="346"/>
    </location>
</feature>
<evidence type="ECO:0000313" key="11">
    <source>
        <dbReference type="Proteomes" id="UP001158297"/>
    </source>
</evidence>
<feature type="transmembrane region" description="Helical" evidence="8">
    <location>
        <begin position="196"/>
        <end position="218"/>
    </location>
</feature>
<feature type="transmembrane region" description="Helical" evidence="8">
    <location>
        <begin position="99"/>
        <end position="119"/>
    </location>
</feature>
<dbReference type="NCBIfam" id="NF033827">
    <property type="entry name" value="CDF_efflux_DmeF"/>
    <property type="match status" value="1"/>
</dbReference>
<dbReference type="Pfam" id="PF01545">
    <property type="entry name" value="Cation_efflux"/>
    <property type="match status" value="1"/>
</dbReference>
<reference evidence="10" key="1">
    <citation type="submission" date="2022-09" db="EMBL/GenBank/DDBJ databases">
        <title>Intensive care unit water sources are persistently colonized with multi-drug resistant bacteria and are the site of extensive horizontal gene transfer of antibiotic resistance genes.</title>
        <authorList>
            <person name="Diorio-Toth L."/>
        </authorList>
    </citation>
    <scope>NUCLEOTIDE SEQUENCE</scope>
    <source>
        <strain evidence="10">GD04130</strain>
    </source>
</reference>
<dbReference type="EMBL" id="JAODZU010000013">
    <property type="protein sequence ID" value="MDH0363741.1"/>
    <property type="molecule type" value="Genomic_DNA"/>
</dbReference>
<proteinExistence type="predicted"/>
<evidence type="ECO:0000256" key="4">
    <source>
        <dbReference type="ARBA" id="ARBA00022989"/>
    </source>
</evidence>
<feature type="transmembrane region" description="Helical" evidence="8">
    <location>
        <begin position="66"/>
        <end position="87"/>
    </location>
</feature>
<dbReference type="InterPro" id="IPR002524">
    <property type="entry name" value="Cation_efflux"/>
</dbReference>
<dbReference type="InterPro" id="IPR027469">
    <property type="entry name" value="Cation_efflux_TMD_sf"/>
</dbReference>
<dbReference type="NCBIfam" id="TIGR01297">
    <property type="entry name" value="CDF"/>
    <property type="match status" value="1"/>
</dbReference>
<dbReference type="GO" id="GO:0016020">
    <property type="term" value="C:membrane"/>
    <property type="evidence" value="ECO:0007669"/>
    <property type="project" value="UniProtKB-SubCell"/>
</dbReference>
<dbReference type="RefSeq" id="WP_279860274.1">
    <property type="nucleotide sequence ID" value="NZ_JAODZU010000013.1"/>
</dbReference>
<dbReference type="SUPFAM" id="SSF161111">
    <property type="entry name" value="Cation efflux protein transmembrane domain-like"/>
    <property type="match status" value="1"/>
</dbReference>
<dbReference type="Proteomes" id="UP001158297">
    <property type="component" value="Unassembled WGS sequence"/>
</dbReference>